<feature type="transmembrane region" description="Helical" evidence="1">
    <location>
        <begin position="102"/>
        <end position="123"/>
    </location>
</feature>
<keyword evidence="1" id="KW-1133">Transmembrane helix</keyword>
<accession>A0A6J5LQK9</accession>
<gene>
    <name evidence="2" type="ORF">UFOVP308_21</name>
</gene>
<evidence type="ECO:0000256" key="1">
    <source>
        <dbReference type="SAM" id="Phobius"/>
    </source>
</evidence>
<feature type="transmembrane region" description="Helical" evidence="1">
    <location>
        <begin position="135"/>
        <end position="159"/>
    </location>
</feature>
<dbReference type="EMBL" id="LR796319">
    <property type="protein sequence ID" value="CAB4136568.1"/>
    <property type="molecule type" value="Genomic_DNA"/>
</dbReference>
<keyword evidence="1" id="KW-0472">Membrane</keyword>
<organism evidence="2">
    <name type="scientific">uncultured Caudovirales phage</name>
    <dbReference type="NCBI Taxonomy" id="2100421"/>
    <lineage>
        <taxon>Viruses</taxon>
        <taxon>Duplodnaviria</taxon>
        <taxon>Heunggongvirae</taxon>
        <taxon>Uroviricota</taxon>
        <taxon>Caudoviricetes</taxon>
        <taxon>Peduoviridae</taxon>
        <taxon>Maltschvirus</taxon>
        <taxon>Maltschvirus maltsch</taxon>
    </lineage>
</organism>
<keyword evidence="1" id="KW-0812">Transmembrane</keyword>
<name>A0A6J5LQK9_9CAUD</name>
<evidence type="ECO:0008006" key="3">
    <source>
        <dbReference type="Google" id="ProtNLM"/>
    </source>
</evidence>
<proteinExistence type="predicted"/>
<protein>
    <recommendedName>
        <fullName evidence="3">Holin of 3TMs, for gene-transfer release</fullName>
    </recommendedName>
</protein>
<reference evidence="2" key="1">
    <citation type="submission" date="2020-04" db="EMBL/GenBank/DDBJ databases">
        <authorList>
            <person name="Chiriac C."/>
            <person name="Salcher M."/>
            <person name="Ghai R."/>
            <person name="Kavagutti S V."/>
        </authorList>
    </citation>
    <scope>NUCLEOTIDE SEQUENCE</scope>
</reference>
<evidence type="ECO:0000313" key="2">
    <source>
        <dbReference type="EMBL" id="CAB4136568.1"/>
    </source>
</evidence>
<sequence length="167" mass="18860">MLSLFSTLGGLLISGLPKLLDYFQNKADQKHELALAQVQTERELQLAAQGFIAQQKVEEIRTDQIAMQTDAQMTEAALKHDEKVLEMASTWVVNFVGTVRPVVTYIFVLELCMINAWIAYYVYSRPSLVSNMDDLIRVSDIIFSSDEMAMLGGIIGFWFGSRSWAKK</sequence>